<dbReference type="InterPro" id="IPR050834">
    <property type="entry name" value="Glycosyltransf_2"/>
</dbReference>
<dbReference type="Proteomes" id="UP000242432">
    <property type="component" value="Unassembled WGS sequence"/>
</dbReference>
<dbReference type="PANTHER" id="PTHR43685">
    <property type="entry name" value="GLYCOSYLTRANSFERASE"/>
    <property type="match status" value="1"/>
</dbReference>
<dbReference type="InterPro" id="IPR001173">
    <property type="entry name" value="Glyco_trans_2-like"/>
</dbReference>
<dbReference type="InterPro" id="IPR029044">
    <property type="entry name" value="Nucleotide-diphossugar_trans"/>
</dbReference>
<evidence type="ECO:0000259" key="2">
    <source>
        <dbReference type="Pfam" id="PF00535"/>
    </source>
</evidence>
<evidence type="ECO:0000259" key="3">
    <source>
        <dbReference type="Pfam" id="PF02709"/>
    </source>
</evidence>
<feature type="domain" description="Glycosyltransferase 2-like" evidence="2">
    <location>
        <begin position="4"/>
        <end position="140"/>
    </location>
</feature>
<dbReference type="GO" id="GO:0016740">
    <property type="term" value="F:transferase activity"/>
    <property type="evidence" value="ECO:0007669"/>
    <property type="project" value="UniProtKB-KW"/>
</dbReference>
<reference evidence="5" key="1">
    <citation type="submission" date="2017-02" db="EMBL/GenBank/DDBJ databases">
        <authorList>
            <person name="Varghese N."/>
            <person name="Submissions S."/>
        </authorList>
    </citation>
    <scope>NUCLEOTIDE SEQUENCE [LARGE SCALE GENOMIC DNA]</scope>
    <source>
        <strain evidence="5">DSM 3072</strain>
    </source>
</reference>
<dbReference type="Pfam" id="PF02709">
    <property type="entry name" value="Glyco_transf_7C"/>
    <property type="match status" value="1"/>
</dbReference>
<feature type="domain" description="Galactosyltransferase C-terminal" evidence="3">
    <location>
        <begin position="172"/>
        <end position="235"/>
    </location>
</feature>
<proteinExistence type="predicted"/>
<dbReference type="CDD" id="cd06420">
    <property type="entry name" value="GT2_Chondriotin_Pol_N"/>
    <property type="match status" value="1"/>
</dbReference>
<dbReference type="SUPFAM" id="SSF53448">
    <property type="entry name" value="Nucleotide-diphospho-sugar transferases"/>
    <property type="match status" value="1"/>
</dbReference>
<organism evidence="4 5">
    <name type="scientific">Succinivibrio dextrinosolvens DSM 3072</name>
    <dbReference type="NCBI Taxonomy" id="1123324"/>
    <lineage>
        <taxon>Bacteria</taxon>
        <taxon>Pseudomonadati</taxon>
        <taxon>Pseudomonadota</taxon>
        <taxon>Gammaproteobacteria</taxon>
        <taxon>Aeromonadales</taxon>
        <taxon>Succinivibrionaceae</taxon>
        <taxon>Succinivibrio</taxon>
    </lineage>
</organism>
<dbReference type="InterPro" id="IPR027791">
    <property type="entry name" value="Galactosyl_T_C"/>
</dbReference>
<gene>
    <name evidence="4" type="ORF">SAMN02745213_01826</name>
</gene>
<dbReference type="AlphaFoldDB" id="A0A1T4VPT5"/>
<name>A0A1T4VPT5_9GAMM</name>
<accession>A0A1T4VPT5</accession>
<dbReference type="EMBL" id="FUXX01000036">
    <property type="protein sequence ID" value="SKA66521.1"/>
    <property type="molecule type" value="Genomic_DNA"/>
</dbReference>
<dbReference type="PANTHER" id="PTHR43685:SF3">
    <property type="entry name" value="SLR2126 PROTEIN"/>
    <property type="match status" value="1"/>
</dbReference>
<dbReference type="RefSeq" id="WP_078929195.1">
    <property type="nucleotide sequence ID" value="NZ_FUXX01000036.1"/>
</dbReference>
<keyword evidence="5" id="KW-1185">Reference proteome</keyword>
<dbReference type="Gene3D" id="3.90.550.10">
    <property type="entry name" value="Spore Coat Polysaccharide Biosynthesis Protein SpsA, Chain A"/>
    <property type="match status" value="1"/>
</dbReference>
<evidence type="ECO:0000256" key="1">
    <source>
        <dbReference type="ARBA" id="ARBA00022679"/>
    </source>
</evidence>
<evidence type="ECO:0000313" key="5">
    <source>
        <dbReference type="Proteomes" id="UP000242432"/>
    </source>
</evidence>
<dbReference type="Pfam" id="PF00535">
    <property type="entry name" value="Glycos_transf_2"/>
    <property type="match status" value="1"/>
</dbReference>
<evidence type="ECO:0000313" key="4">
    <source>
        <dbReference type="EMBL" id="SKA66521.1"/>
    </source>
</evidence>
<sequence>MLISVIVTTYNRPDALSLILKSFNYQTDRNFEVIIADDGSGKETRKIINRMIIDSNYPISYVWQEDAGFRAAKIRNQAAVKAKGEYLVFMDGDCIPRPTFIEKHRKLAQNSYLVAGDRILLSEEYTDEVLKKETLVWNNSLLQWVKLYLNRKANRIYPLLSLPCMTMLRDLNKNWKKVRSCNLGIFKQDLIKVNGFDNSFSGWGYEDSDLAIRLIHAGVKVKSGRFATGVLHLFHPENDRSLEQENLDKLNEVLNSNRIKAINGIEQLNI</sequence>
<keyword evidence="1 4" id="KW-0808">Transferase</keyword>
<protein>
    <submittedName>
        <fullName evidence="4">Glycosyltransferase like family 2</fullName>
    </submittedName>
</protein>